<evidence type="ECO:0000313" key="1">
    <source>
        <dbReference type="EMBL" id="KAJ1188842.1"/>
    </source>
</evidence>
<accession>A0AAV7UIH7</accession>
<proteinExistence type="predicted"/>
<name>A0AAV7UIH7_PLEWA</name>
<comment type="caution">
    <text evidence="1">The sequence shown here is derived from an EMBL/GenBank/DDBJ whole genome shotgun (WGS) entry which is preliminary data.</text>
</comment>
<reference evidence="1" key="1">
    <citation type="journal article" date="2022" name="bioRxiv">
        <title>Sequencing and chromosome-scale assembly of the giantPleurodeles waltlgenome.</title>
        <authorList>
            <person name="Brown T."/>
            <person name="Elewa A."/>
            <person name="Iarovenko S."/>
            <person name="Subramanian E."/>
            <person name="Araus A.J."/>
            <person name="Petzold A."/>
            <person name="Susuki M."/>
            <person name="Suzuki K.-i.T."/>
            <person name="Hayashi T."/>
            <person name="Toyoda A."/>
            <person name="Oliveira C."/>
            <person name="Osipova E."/>
            <person name="Leigh N.D."/>
            <person name="Simon A."/>
            <person name="Yun M.H."/>
        </authorList>
    </citation>
    <scope>NUCLEOTIDE SEQUENCE</scope>
    <source>
        <strain evidence="1">20211129_DDA</strain>
        <tissue evidence="1">Liver</tissue>
    </source>
</reference>
<protein>
    <submittedName>
        <fullName evidence="1">Uncharacterized protein</fullName>
    </submittedName>
</protein>
<organism evidence="1 2">
    <name type="scientific">Pleurodeles waltl</name>
    <name type="common">Iberian ribbed newt</name>
    <dbReference type="NCBI Taxonomy" id="8319"/>
    <lineage>
        <taxon>Eukaryota</taxon>
        <taxon>Metazoa</taxon>
        <taxon>Chordata</taxon>
        <taxon>Craniata</taxon>
        <taxon>Vertebrata</taxon>
        <taxon>Euteleostomi</taxon>
        <taxon>Amphibia</taxon>
        <taxon>Batrachia</taxon>
        <taxon>Caudata</taxon>
        <taxon>Salamandroidea</taxon>
        <taxon>Salamandridae</taxon>
        <taxon>Pleurodelinae</taxon>
        <taxon>Pleurodeles</taxon>
    </lineage>
</organism>
<keyword evidence="2" id="KW-1185">Reference proteome</keyword>
<dbReference type="Proteomes" id="UP001066276">
    <property type="component" value="Chromosome 3_1"/>
</dbReference>
<dbReference type="EMBL" id="JANPWB010000005">
    <property type="protein sequence ID" value="KAJ1188842.1"/>
    <property type="molecule type" value="Genomic_DNA"/>
</dbReference>
<sequence length="78" mass="8661">MTVAVYRGRGGVMAVFCTADAGGTNEYVVSILAVYDLGVNQRKAREGRHTGSKDMREVGILEEYCDQEEGNEREEEDK</sequence>
<dbReference type="AlphaFoldDB" id="A0AAV7UIH7"/>
<gene>
    <name evidence="1" type="ORF">NDU88_005599</name>
</gene>
<evidence type="ECO:0000313" key="2">
    <source>
        <dbReference type="Proteomes" id="UP001066276"/>
    </source>
</evidence>